<proteinExistence type="inferred from homology"/>
<evidence type="ECO:0000259" key="7">
    <source>
        <dbReference type="Pfam" id="PF04151"/>
    </source>
</evidence>
<dbReference type="InterPro" id="IPR050131">
    <property type="entry name" value="Peptidase_S8_subtilisin-like"/>
</dbReference>
<dbReference type="PRINTS" id="PR00723">
    <property type="entry name" value="SUBTILISIN"/>
</dbReference>
<feature type="domain" description="Peptidase C-terminal archaeal/bacterial" evidence="7">
    <location>
        <begin position="120"/>
        <end position="190"/>
    </location>
</feature>
<comment type="caution">
    <text evidence="8">The sequence shown here is derived from an EMBL/GenBank/DDBJ whole genome shotgun (WGS) entry which is preliminary data.</text>
</comment>
<sequence length="745" mass="79075">MLEPLPLDSQVLSHFALPSNSTAILAGETDPNLGASPLGHRQAGHDALSFALENWSSVQPILADASRFRSEVFSARLEALPFPKTPATSNPVTPLSTYELDTLSGSSNFSGFVDSYNPQDIYYFQLDTTSDLDLSLTNLATDADLYLAQDTNQNGAIETDEIIASSIEGDTTSEAIALTGLEAGDYAVIVEQYSGGTSYSLNLNADAAGNTLFEARDLGLLIGTSSYRDFVGNSDPQDFYRFSLEDTSNLNLSLSELENDADLFLFQDLNDNGLMDDAEVLASSLASDSQPEIINFGSLAAGTYSVLIDQYIGDTNYNFSLTASPLVQTVWGSLEADTFTVIPGASRMVFSGNGNLEFGTGEYDLLDLSHLLSTDVTFNLATTTGGGLLYDPGNGDRLFDALTLGDGREILFESIDSIAFADTTFDLSVTPNDPLFNEQWNLHMMGVHNAWRFTTGSEEVLVGVQDSGLGVDADGFLHPDLRTTTIFSDNYNDDSTDLSHGTAVQSIIAANANNGIGMSGINWNSSVINIDVLGGETGDYSLAEATAAMIAEAARQGQRLVINMSLGGGGLEPDFEALVANHQEDVLFVIASGNGDQNSLLYPAQLAARYNNVIAVGASWGAEDMYGNSQTPGTRISYPDFWGSNYGEGLTLMGPSEVIATGATPADAGTNFGYETQFNGTSAATPNVAGVASLVWSVNSELTATQVREILSTTAYDLGDPGYDEEYGDGFVNADAAVRRAIALA</sequence>
<comment type="similarity">
    <text evidence="1 5">Belongs to the peptidase S8 family.</text>
</comment>
<gene>
    <name evidence="8" type="ORF">NC998_10265</name>
</gene>
<dbReference type="EMBL" id="JAMPKM010000005">
    <property type="protein sequence ID" value="MEP0817479.1"/>
    <property type="molecule type" value="Genomic_DNA"/>
</dbReference>
<dbReference type="PANTHER" id="PTHR43806">
    <property type="entry name" value="PEPTIDASE S8"/>
    <property type="match status" value="1"/>
</dbReference>
<accession>A0ABV0J6S1</accession>
<dbReference type="InterPro" id="IPR000209">
    <property type="entry name" value="Peptidase_S8/S53_dom"/>
</dbReference>
<dbReference type="SUPFAM" id="SSF89260">
    <property type="entry name" value="Collagen-binding domain"/>
    <property type="match status" value="2"/>
</dbReference>
<dbReference type="InterPro" id="IPR007280">
    <property type="entry name" value="Peptidase_C_arc/bac"/>
</dbReference>
<keyword evidence="4 5" id="KW-0720">Serine protease</keyword>
<dbReference type="PROSITE" id="PS51892">
    <property type="entry name" value="SUBTILASE"/>
    <property type="match status" value="1"/>
</dbReference>
<keyword evidence="2 5" id="KW-0645">Protease</keyword>
<dbReference type="Pfam" id="PF04151">
    <property type="entry name" value="PPC"/>
    <property type="match status" value="2"/>
</dbReference>
<feature type="domain" description="Peptidase S8/S53" evidence="6">
    <location>
        <begin position="459"/>
        <end position="730"/>
    </location>
</feature>
<feature type="active site" description="Charge relay system" evidence="5">
    <location>
        <position position="500"/>
    </location>
</feature>
<dbReference type="RefSeq" id="WP_190435496.1">
    <property type="nucleotide sequence ID" value="NZ_JAMPKM010000005.1"/>
</dbReference>
<evidence type="ECO:0000313" key="9">
    <source>
        <dbReference type="Proteomes" id="UP001464891"/>
    </source>
</evidence>
<evidence type="ECO:0000313" key="8">
    <source>
        <dbReference type="EMBL" id="MEP0817479.1"/>
    </source>
</evidence>
<evidence type="ECO:0000256" key="3">
    <source>
        <dbReference type="ARBA" id="ARBA00022801"/>
    </source>
</evidence>
<dbReference type="SUPFAM" id="SSF52743">
    <property type="entry name" value="Subtilisin-like"/>
    <property type="match status" value="1"/>
</dbReference>
<dbReference type="InterPro" id="IPR023828">
    <property type="entry name" value="Peptidase_S8_Ser-AS"/>
</dbReference>
<evidence type="ECO:0000256" key="1">
    <source>
        <dbReference type="ARBA" id="ARBA00011073"/>
    </source>
</evidence>
<dbReference type="PANTHER" id="PTHR43806:SF11">
    <property type="entry name" value="CEREVISIN-RELATED"/>
    <property type="match status" value="1"/>
</dbReference>
<dbReference type="Pfam" id="PF00082">
    <property type="entry name" value="Peptidase_S8"/>
    <property type="match status" value="1"/>
</dbReference>
<keyword evidence="9" id="KW-1185">Reference proteome</keyword>
<feature type="active site" description="Charge relay system" evidence="5">
    <location>
        <position position="682"/>
    </location>
</feature>
<dbReference type="Proteomes" id="UP001464891">
    <property type="component" value="Unassembled WGS sequence"/>
</dbReference>
<evidence type="ECO:0000256" key="5">
    <source>
        <dbReference type="PROSITE-ProRule" id="PRU01240"/>
    </source>
</evidence>
<feature type="active site" description="Charge relay system" evidence="5">
    <location>
        <position position="466"/>
    </location>
</feature>
<name>A0ABV0J6S1_9CYAN</name>
<dbReference type="Gene3D" id="2.60.120.380">
    <property type="match status" value="2"/>
</dbReference>
<reference evidence="8 9" key="1">
    <citation type="submission" date="2022-04" db="EMBL/GenBank/DDBJ databases">
        <title>Positive selection, recombination, and allopatry shape intraspecific diversity of widespread and dominant cyanobacteria.</title>
        <authorList>
            <person name="Wei J."/>
            <person name="Shu W."/>
            <person name="Hu C."/>
        </authorList>
    </citation>
    <scope>NUCLEOTIDE SEQUENCE [LARGE SCALE GENOMIC DNA]</scope>
    <source>
        <strain evidence="8 9">GB2-A4</strain>
    </source>
</reference>
<dbReference type="InterPro" id="IPR036852">
    <property type="entry name" value="Peptidase_S8/S53_dom_sf"/>
</dbReference>
<dbReference type="PROSITE" id="PS00138">
    <property type="entry name" value="SUBTILASE_SER"/>
    <property type="match status" value="1"/>
</dbReference>
<dbReference type="InterPro" id="IPR015500">
    <property type="entry name" value="Peptidase_S8_subtilisin-rel"/>
</dbReference>
<keyword evidence="3 5" id="KW-0378">Hydrolase</keyword>
<evidence type="ECO:0000259" key="6">
    <source>
        <dbReference type="Pfam" id="PF00082"/>
    </source>
</evidence>
<feature type="domain" description="Peptidase C-terminal archaeal/bacterial" evidence="7">
    <location>
        <begin position="238"/>
        <end position="308"/>
    </location>
</feature>
<organism evidence="8 9">
    <name type="scientific">Trichocoleus desertorum GB2-A4</name>
    <dbReference type="NCBI Taxonomy" id="2933944"/>
    <lineage>
        <taxon>Bacteria</taxon>
        <taxon>Bacillati</taxon>
        <taxon>Cyanobacteriota</taxon>
        <taxon>Cyanophyceae</taxon>
        <taxon>Leptolyngbyales</taxon>
        <taxon>Trichocoleusaceae</taxon>
        <taxon>Trichocoleus</taxon>
    </lineage>
</organism>
<evidence type="ECO:0000256" key="2">
    <source>
        <dbReference type="ARBA" id="ARBA00022670"/>
    </source>
</evidence>
<dbReference type="Gene3D" id="3.40.50.200">
    <property type="entry name" value="Peptidase S8/S53 domain"/>
    <property type="match status" value="1"/>
</dbReference>
<protein>
    <submittedName>
        <fullName evidence="8">S8 family serine peptidase</fullName>
    </submittedName>
</protein>
<evidence type="ECO:0000256" key="4">
    <source>
        <dbReference type="ARBA" id="ARBA00022825"/>
    </source>
</evidence>